<protein>
    <recommendedName>
        <fullName evidence="5">Sirohydrochlorin chelatase</fullName>
    </recommendedName>
</protein>
<dbReference type="InterPro" id="IPR050963">
    <property type="entry name" value="Sirohydro_Cobaltochel/CbiX"/>
</dbReference>
<accession>A0A1X0YGE0</accession>
<dbReference type="GO" id="GO:0016829">
    <property type="term" value="F:lyase activity"/>
    <property type="evidence" value="ECO:0007669"/>
    <property type="project" value="UniProtKB-KW"/>
</dbReference>
<dbReference type="AlphaFoldDB" id="A0A1X0YGE0"/>
<evidence type="ECO:0000256" key="2">
    <source>
        <dbReference type="ARBA" id="ARBA00023239"/>
    </source>
</evidence>
<dbReference type="SUPFAM" id="SSF53800">
    <property type="entry name" value="Chelatase"/>
    <property type="match status" value="1"/>
</dbReference>
<gene>
    <name evidence="3" type="ORF">B5M45_03135</name>
</gene>
<dbReference type="CDD" id="cd03414">
    <property type="entry name" value="CbiX_SirB_C"/>
    <property type="match status" value="1"/>
</dbReference>
<dbReference type="InterPro" id="IPR002762">
    <property type="entry name" value="CbiX-like"/>
</dbReference>
<dbReference type="Pfam" id="PF01903">
    <property type="entry name" value="CbiX"/>
    <property type="match status" value="2"/>
</dbReference>
<dbReference type="RefSeq" id="WP_084947870.1">
    <property type="nucleotide sequence ID" value="NZ_MZZM01000005.1"/>
</dbReference>
<dbReference type="CDD" id="cd03416">
    <property type="entry name" value="CbiX_SirB_N"/>
    <property type="match status" value="1"/>
</dbReference>
<evidence type="ECO:0000313" key="4">
    <source>
        <dbReference type="Proteomes" id="UP000193040"/>
    </source>
</evidence>
<dbReference type="Proteomes" id="UP000193040">
    <property type="component" value="Unassembled WGS sequence"/>
</dbReference>
<evidence type="ECO:0008006" key="5">
    <source>
        <dbReference type="Google" id="ProtNLM"/>
    </source>
</evidence>
<dbReference type="Gene3D" id="3.40.50.1400">
    <property type="match status" value="2"/>
</dbReference>
<sequence length="273" mass="29023">MHRDVPPSMPSVATRWGGAPTTGRCHHLLAGASSAIKPDLVLTAHGSKDPRSAANARAVADAVSRRRPDLRVRLAFLDHDSPSLVDVLGTLDRPAVVTPLLLANAYHARVDIPAQIANCGVMQRIRQAPVLGEDDRLVSVLRERVTQLGLSRLDDGLGVLVAAIGTSDLAVNARTGKVAPKLLAGTAWVGATTAFASQQERSLAEGLGRLRRQGARRVVIAPWFLAPGRLPDRVQRFADKTGIDMAAPLGSHRWVAETVLDRFTAAAVEPVAA</sequence>
<dbReference type="PANTHER" id="PTHR33542">
    <property type="entry name" value="SIROHYDROCHLORIN FERROCHELATASE, CHLOROPLASTIC"/>
    <property type="match status" value="1"/>
</dbReference>
<dbReference type="EMBL" id="MZZM01000005">
    <property type="protein sequence ID" value="ORJ64202.1"/>
    <property type="molecule type" value="Genomic_DNA"/>
</dbReference>
<dbReference type="PANTHER" id="PTHR33542:SF5">
    <property type="entry name" value="FERROCHELATASE CHE1"/>
    <property type="match status" value="1"/>
</dbReference>
<organism evidence="3 4">
    <name type="scientific">Mycobacterium simiae</name>
    <name type="common">Mycobacterium habana</name>
    <dbReference type="NCBI Taxonomy" id="1784"/>
    <lineage>
        <taxon>Bacteria</taxon>
        <taxon>Bacillati</taxon>
        <taxon>Actinomycetota</taxon>
        <taxon>Actinomycetes</taxon>
        <taxon>Mycobacteriales</taxon>
        <taxon>Mycobacteriaceae</taxon>
        <taxon>Mycobacterium</taxon>
        <taxon>Mycobacterium simiae complex</taxon>
    </lineage>
</organism>
<keyword evidence="1" id="KW-0479">Metal-binding</keyword>
<name>A0A1X0YGE0_MYCSI</name>
<dbReference type="GO" id="GO:0046872">
    <property type="term" value="F:metal ion binding"/>
    <property type="evidence" value="ECO:0007669"/>
    <property type="project" value="UniProtKB-KW"/>
</dbReference>
<reference evidence="3 4" key="1">
    <citation type="submission" date="2017-03" db="EMBL/GenBank/DDBJ databases">
        <title>Genomic insights into Mycobacterium simiae human colonization.</title>
        <authorList>
            <person name="Steffani J.L."/>
            <person name="Brunck M.E."/>
            <person name="Cruz E."/>
            <person name="Montiel R."/>
            <person name="Barona F."/>
        </authorList>
    </citation>
    <scope>NUCLEOTIDE SEQUENCE [LARGE SCALE GENOMIC DNA]</scope>
    <source>
        <strain evidence="3 4">MsiGto</strain>
    </source>
</reference>
<comment type="caution">
    <text evidence="3">The sequence shown here is derived from an EMBL/GenBank/DDBJ whole genome shotgun (WGS) entry which is preliminary data.</text>
</comment>
<dbReference type="STRING" id="1784.VC42_05570"/>
<proteinExistence type="predicted"/>
<keyword evidence="4" id="KW-1185">Reference proteome</keyword>
<keyword evidence="2" id="KW-0456">Lyase</keyword>
<evidence type="ECO:0000313" key="3">
    <source>
        <dbReference type="EMBL" id="ORJ64202.1"/>
    </source>
</evidence>
<evidence type="ECO:0000256" key="1">
    <source>
        <dbReference type="ARBA" id="ARBA00022723"/>
    </source>
</evidence>